<proteinExistence type="predicted"/>
<dbReference type="EMBL" id="JASBWV010000040">
    <property type="protein sequence ID" value="KAJ9116023.1"/>
    <property type="molecule type" value="Genomic_DNA"/>
</dbReference>
<dbReference type="Proteomes" id="UP001234202">
    <property type="component" value="Unassembled WGS sequence"/>
</dbReference>
<evidence type="ECO:0000313" key="2">
    <source>
        <dbReference type="Proteomes" id="UP001234202"/>
    </source>
</evidence>
<name>A0ACC2WWY7_9TREE</name>
<protein>
    <submittedName>
        <fullName evidence="1">Uncharacterized protein</fullName>
    </submittedName>
</protein>
<reference evidence="1" key="1">
    <citation type="submission" date="2023-04" db="EMBL/GenBank/DDBJ databases">
        <title>Draft Genome sequencing of Naganishia species isolated from polar environments using Oxford Nanopore Technology.</title>
        <authorList>
            <person name="Leo P."/>
            <person name="Venkateswaran K."/>
        </authorList>
    </citation>
    <scope>NUCLEOTIDE SEQUENCE</scope>
    <source>
        <strain evidence="1">DBVPG 5303</strain>
    </source>
</reference>
<comment type="caution">
    <text evidence="1">The sequence shown here is derived from an EMBL/GenBank/DDBJ whole genome shotgun (WGS) entry which is preliminary data.</text>
</comment>
<accession>A0ACC2WWY7</accession>
<evidence type="ECO:0000313" key="1">
    <source>
        <dbReference type="EMBL" id="KAJ9116023.1"/>
    </source>
</evidence>
<keyword evidence="2" id="KW-1185">Reference proteome</keyword>
<sequence length="402" mass="42728">MRWSLVSLSVLVTATALTAASPLQLYPYNFKAAVSVVADSSLVLPLQPTLQAAIHAKRARPNTKRKTTSIASSSTIVKSSSAVPTILATITTANTPIVPTVASTTSTANVPISSTSTTAAPTTSAAYDTTTPKDDCSCGYVMSDYGDAYYPLAIVVDFSTVSSIDQFPALGLTVSPGRIGGVNQDDHTTACYSDPSNFRFTSDGIMQMVVPGGQSTGGIITGAEVHSTDTMISGHLSMTSRVSPVHGTCQAMFTYIDEGGYPMAGDEQDIEMLGQTLDEGIVLTNWNPNSYHSQSEGTVVPFPSPPTTAFHNYTIFWPPADASPRQTSYYFDGQLLKTMDQYVSVNPSRAYLNNWSNGQASFTQGPPTDDAVLEVAHLAWYYSTAQVPGLPNGCTMQQACRV</sequence>
<gene>
    <name evidence="1" type="ORF">QFC24_006864</name>
</gene>
<organism evidence="1 2">
    <name type="scientific">Naganishia onofrii</name>
    <dbReference type="NCBI Taxonomy" id="1851511"/>
    <lineage>
        <taxon>Eukaryota</taxon>
        <taxon>Fungi</taxon>
        <taxon>Dikarya</taxon>
        <taxon>Basidiomycota</taxon>
        <taxon>Agaricomycotina</taxon>
        <taxon>Tremellomycetes</taxon>
        <taxon>Filobasidiales</taxon>
        <taxon>Filobasidiaceae</taxon>
        <taxon>Naganishia</taxon>
    </lineage>
</organism>